<comment type="caution">
    <text evidence="2">The sequence shown here is derived from an EMBL/GenBank/DDBJ whole genome shotgun (WGS) entry which is preliminary data.</text>
</comment>
<evidence type="ECO:0000256" key="1">
    <source>
        <dbReference type="SAM" id="SignalP"/>
    </source>
</evidence>
<organism evidence="2 3">
    <name type="scientific">Seminavis robusta</name>
    <dbReference type="NCBI Taxonomy" id="568900"/>
    <lineage>
        <taxon>Eukaryota</taxon>
        <taxon>Sar</taxon>
        <taxon>Stramenopiles</taxon>
        <taxon>Ochrophyta</taxon>
        <taxon>Bacillariophyta</taxon>
        <taxon>Bacillariophyceae</taxon>
        <taxon>Bacillariophycidae</taxon>
        <taxon>Naviculales</taxon>
        <taxon>Naviculaceae</taxon>
        <taxon>Seminavis</taxon>
    </lineage>
</organism>
<keyword evidence="1" id="KW-0732">Signal</keyword>
<accession>A0A9N8E8C0</accession>
<evidence type="ECO:0000313" key="2">
    <source>
        <dbReference type="EMBL" id="CAB9515679.1"/>
    </source>
</evidence>
<proteinExistence type="predicted"/>
<name>A0A9N8E8C0_9STRA</name>
<protein>
    <submittedName>
        <fullName evidence="2">Kelch-like</fullName>
    </submittedName>
</protein>
<dbReference type="EMBL" id="CAICTM010000730">
    <property type="protein sequence ID" value="CAB9515679.1"/>
    <property type="molecule type" value="Genomic_DNA"/>
</dbReference>
<dbReference type="AlphaFoldDB" id="A0A9N8E8C0"/>
<sequence length="298" mass="34351">MQSIIHFAISALLLLLVLQCPSSVTASTWVMPESSYPNPFWPSGANPRDVDALVDLVMKDKTINLRAIPDRFERQLYKSTILTAVNCFYENLAYYHGSQVMGHELRWIRLPNRRASLQRQYEIAVHENQDIDERLLEETAARLLDNQSINQRFLPDALERKLYVNCLKITFRVLALLAGSIRVRLCGHELSMDLSKVSKPILSKSVQRAKIDRALVRQLAEDAVVKQQRKFFLFFWKEPLQELKINLHASLYALLLAITDDLLANFSMELLSDRISLDLAPSKLNKKKKKEEDEESKQ</sequence>
<dbReference type="OrthoDB" id="206874at2759"/>
<dbReference type="Proteomes" id="UP001153069">
    <property type="component" value="Unassembled WGS sequence"/>
</dbReference>
<feature type="chain" id="PRO_5040178507" evidence="1">
    <location>
        <begin position="27"/>
        <end position="298"/>
    </location>
</feature>
<keyword evidence="3" id="KW-1185">Reference proteome</keyword>
<feature type="signal peptide" evidence="1">
    <location>
        <begin position="1"/>
        <end position="26"/>
    </location>
</feature>
<gene>
    <name evidence="2" type="ORF">SEMRO_731_G194260.1</name>
</gene>
<reference evidence="2" key="1">
    <citation type="submission" date="2020-06" db="EMBL/GenBank/DDBJ databases">
        <authorList>
            <consortium name="Plant Systems Biology data submission"/>
        </authorList>
    </citation>
    <scope>NUCLEOTIDE SEQUENCE</scope>
    <source>
        <strain evidence="2">D6</strain>
    </source>
</reference>
<evidence type="ECO:0000313" key="3">
    <source>
        <dbReference type="Proteomes" id="UP001153069"/>
    </source>
</evidence>